<feature type="region of interest" description="Disordered" evidence="6">
    <location>
        <begin position="1"/>
        <end position="24"/>
    </location>
</feature>
<dbReference type="EMBL" id="JAATIQ010000065">
    <property type="protein sequence ID" value="KAF4389953.1"/>
    <property type="molecule type" value="Genomic_DNA"/>
</dbReference>
<keyword evidence="4" id="KW-0288">FMN</keyword>
<gene>
    <name evidence="8" type="ORF">G4B88_003436</name>
</gene>
<evidence type="ECO:0000256" key="4">
    <source>
        <dbReference type="ARBA" id="ARBA00022643"/>
    </source>
</evidence>
<evidence type="ECO:0000256" key="2">
    <source>
        <dbReference type="ARBA" id="ARBA00005979"/>
    </source>
</evidence>
<accession>A0A7J6H419</accession>
<feature type="compositionally biased region" description="Basic residues" evidence="6">
    <location>
        <begin position="13"/>
        <end position="23"/>
    </location>
</feature>
<keyword evidence="3" id="KW-0285">Flavoprotein</keyword>
<evidence type="ECO:0000259" key="7">
    <source>
        <dbReference type="Pfam" id="PF00724"/>
    </source>
</evidence>
<feature type="compositionally biased region" description="Polar residues" evidence="6">
    <location>
        <begin position="151"/>
        <end position="167"/>
    </location>
</feature>
<protein>
    <recommendedName>
        <fullName evidence="7">NADH:flavin oxidoreductase/NADH oxidase N-terminal domain-containing protein</fullName>
    </recommendedName>
</protein>
<feature type="compositionally biased region" description="Low complexity" evidence="6">
    <location>
        <begin position="180"/>
        <end position="191"/>
    </location>
</feature>
<sequence length="191" mass="21764">MNRQVVSQSFSPQKKKSTKKKSSNRILLKALLRNRQFVQRLPLKNRRTLLLTKRPPNQAPILPEMRRIGELAGAKCVYLMRISSRYPDTPGIWTKEHVEARKPIVDGVHAKGGVFFCQIWHATVDDLQEAIHKRSTMSNVENDYYELEGTPSHNNGPAAPSETQENNYKVEKDIGEEVVQEPSSSSQQNEV</sequence>
<evidence type="ECO:0000256" key="6">
    <source>
        <dbReference type="SAM" id="MobiDB-lite"/>
    </source>
</evidence>
<dbReference type="GO" id="GO:0010181">
    <property type="term" value="F:FMN binding"/>
    <property type="evidence" value="ECO:0007669"/>
    <property type="project" value="InterPro"/>
</dbReference>
<dbReference type="Gene3D" id="3.20.20.70">
    <property type="entry name" value="Aldolase class I"/>
    <property type="match status" value="1"/>
</dbReference>
<dbReference type="SUPFAM" id="SSF51395">
    <property type="entry name" value="FMN-linked oxidoreductases"/>
    <property type="match status" value="1"/>
</dbReference>
<proteinExistence type="inferred from homology"/>
<feature type="region of interest" description="Disordered" evidence="6">
    <location>
        <begin position="146"/>
        <end position="191"/>
    </location>
</feature>
<dbReference type="InterPro" id="IPR045247">
    <property type="entry name" value="Oye-like"/>
</dbReference>
<dbReference type="Pfam" id="PF00724">
    <property type="entry name" value="Oxidored_FMN"/>
    <property type="match status" value="1"/>
</dbReference>
<dbReference type="GO" id="GO:0016491">
    <property type="term" value="F:oxidoreductase activity"/>
    <property type="evidence" value="ECO:0007669"/>
    <property type="project" value="InterPro"/>
</dbReference>
<feature type="domain" description="NADH:flavin oxidoreductase/NADH oxidase N-terminal" evidence="7">
    <location>
        <begin position="83"/>
        <end position="158"/>
    </location>
</feature>
<organism evidence="8 9">
    <name type="scientific">Cannabis sativa</name>
    <name type="common">Hemp</name>
    <name type="synonym">Marijuana</name>
    <dbReference type="NCBI Taxonomy" id="3483"/>
    <lineage>
        <taxon>Eukaryota</taxon>
        <taxon>Viridiplantae</taxon>
        <taxon>Streptophyta</taxon>
        <taxon>Embryophyta</taxon>
        <taxon>Tracheophyta</taxon>
        <taxon>Spermatophyta</taxon>
        <taxon>Magnoliopsida</taxon>
        <taxon>eudicotyledons</taxon>
        <taxon>Gunneridae</taxon>
        <taxon>Pentapetalae</taxon>
        <taxon>rosids</taxon>
        <taxon>fabids</taxon>
        <taxon>Rosales</taxon>
        <taxon>Cannabaceae</taxon>
        <taxon>Cannabis</taxon>
    </lineage>
</organism>
<evidence type="ECO:0000256" key="3">
    <source>
        <dbReference type="ARBA" id="ARBA00022630"/>
    </source>
</evidence>
<dbReference type="PANTHER" id="PTHR22893:SF91">
    <property type="entry name" value="NADPH DEHYDROGENASE 2-RELATED"/>
    <property type="match status" value="1"/>
</dbReference>
<dbReference type="Proteomes" id="UP000583929">
    <property type="component" value="Unassembled WGS sequence"/>
</dbReference>
<name>A0A7J6H419_CANSA</name>
<comment type="cofactor">
    <cofactor evidence="1">
        <name>FMN</name>
        <dbReference type="ChEBI" id="CHEBI:58210"/>
    </cofactor>
</comment>
<evidence type="ECO:0000313" key="9">
    <source>
        <dbReference type="Proteomes" id="UP000583929"/>
    </source>
</evidence>
<dbReference type="InterPro" id="IPR013785">
    <property type="entry name" value="Aldolase_TIM"/>
</dbReference>
<evidence type="ECO:0000256" key="1">
    <source>
        <dbReference type="ARBA" id="ARBA00001917"/>
    </source>
</evidence>
<dbReference type="InterPro" id="IPR001155">
    <property type="entry name" value="OxRdtase_FMN_N"/>
</dbReference>
<dbReference type="AlphaFoldDB" id="A0A7J6H419"/>
<comment type="similarity">
    <text evidence="2">Belongs to the NADH:flavin oxidoreductase/NADH oxidase family.</text>
</comment>
<dbReference type="PANTHER" id="PTHR22893">
    <property type="entry name" value="NADH OXIDOREDUCTASE-RELATED"/>
    <property type="match status" value="1"/>
</dbReference>
<evidence type="ECO:0000313" key="8">
    <source>
        <dbReference type="EMBL" id="KAF4389953.1"/>
    </source>
</evidence>
<evidence type="ECO:0000256" key="5">
    <source>
        <dbReference type="ARBA" id="ARBA00022857"/>
    </source>
</evidence>
<keyword evidence="9" id="KW-1185">Reference proteome</keyword>
<comment type="caution">
    <text evidence="8">The sequence shown here is derived from an EMBL/GenBank/DDBJ whole genome shotgun (WGS) entry which is preliminary data.</text>
</comment>
<reference evidence="8 9" key="1">
    <citation type="journal article" date="2020" name="bioRxiv">
        <title>Sequence and annotation of 42 cannabis genomes reveals extensive copy number variation in cannabinoid synthesis and pathogen resistance genes.</title>
        <authorList>
            <person name="Mckernan K.J."/>
            <person name="Helbert Y."/>
            <person name="Kane L.T."/>
            <person name="Ebling H."/>
            <person name="Zhang L."/>
            <person name="Liu B."/>
            <person name="Eaton Z."/>
            <person name="Mclaughlin S."/>
            <person name="Kingan S."/>
            <person name="Baybayan P."/>
            <person name="Concepcion G."/>
            <person name="Jordan M."/>
            <person name="Riva A."/>
            <person name="Barbazuk W."/>
            <person name="Harkins T."/>
        </authorList>
    </citation>
    <scope>NUCLEOTIDE SEQUENCE [LARGE SCALE GENOMIC DNA]</scope>
    <source>
        <strain evidence="9">cv. Jamaican Lion 4</strain>
        <tissue evidence="8">Leaf</tissue>
    </source>
</reference>
<keyword evidence="5" id="KW-0521">NADP</keyword>